<evidence type="ECO:0000256" key="5">
    <source>
        <dbReference type="ARBA" id="ARBA00022840"/>
    </source>
</evidence>
<feature type="domain" description="tRNA(Ile)-lysidine/2-thiocytidine synthase N-terminal" evidence="9">
    <location>
        <begin position="28"/>
        <end position="199"/>
    </location>
</feature>
<name>A0A552WKL2_9MICO</name>
<keyword evidence="12" id="KW-1185">Reference proteome</keyword>
<organism evidence="11 12">
    <name type="scientific">Georgenia yuyongxinii</name>
    <dbReference type="NCBI Taxonomy" id="2589797"/>
    <lineage>
        <taxon>Bacteria</taxon>
        <taxon>Bacillati</taxon>
        <taxon>Actinomycetota</taxon>
        <taxon>Actinomycetes</taxon>
        <taxon>Micrococcales</taxon>
        <taxon>Bogoriellaceae</taxon>
        <taxon>Georgenia</taxon>
    </lineage>
</organism>
<dbReference type="AlphaFoldDB" id="A0A552WKL2"/>
<evidence type="ECO:0000256" key="2">
    <source>
        <dbReference type="ARBA" id="ARBA00022598"/>
    </source>
</evidence>
<comment type="subcellular location">
    <subcellularLocation>
        <location evidence="7">Cytoplasm</location>
    </subcellularLocation>
</comment>
<keyword evidence="1 7" id="KW-0963">Cytoplasm</keyword>
<evidence type="ECO:0000313" key="11">
    <source>
        <dbReference type="EMBL" id="TRW43204.1"/>
    </source>
</evidence>
<keyword evidence="5 7" id="KW-0067">ATP-binding</keyword>
<protein>
    <recommendedName>
        <fullName evidence="7">tRNA(Ile)-lysidine synthase</fullName>
        <ecNumber evidence="7">6.3.4.19</ecNumber>
    </recommendedName>
    <alternativeName>
        <fullName evidence="7">tRNA(Ile)-2-lysyl-cytidine synthase</fullName>
    </alternativeName>
    <alternativeName>
        <fullName evidence="7">tRNA(Ile)-lysidine synthetase</fullName>
    </alternativeName>
</protein>
<evidence type="ECO:0000256" key="1">
    <source>
        <dbReference type="ARBA" id="ARBA00022490"/>
    </source>
</evidence>
<sequence>MSAPHPAVAAARSAVRAALADLPPGARVLVACSGGADSLALAAATAFVAARAGWLAGAVIVDHRLQESSAADAAQAAEQCADLGLDPVEVRGVDVPGGRSGRGAGGPEAAARTARYDALAAAARDAGAAAVVLGHTLDDQAETVLLGLARGSGARSLAGMAPVHGLWRRPLLGLRRAQTEQVCRVLGQEFVTDPTNRAEGPWRAADGTALRRAAVRERVLPALTDALGPGVVPALGRTAAQLRRDGELLDTLAADLLAAARAAAASVALDEAARAERPSLGRATVVGHPRSGQTPSLDSRSGDDEASEAAGLTRVDETGGPDHPSGESLVLEVAVLAAAHPALRTRALRGAALQAGATPGALTAAHLEALDAVVAGYHGQGPVQLPGGVVAHRRCGRLSLDPR</sequence>
<keyword evidence="4 7" id="KW-0547">Nucleotide-binding</keyword>
<keyword evidence="2 7" id="KW-0436">Ligase</keyword>
<dbReference type="PANTHER" id="PTHR43033:SF1">
    <property type="entry name" value="TRNA(ILE)-LYSIDINE SYNTHASE-RELATED"/>
    <property type="match status" value="1"/>
</dbReference>
<feature type="region of interest" description="Disordered" evidence="8">
    <location>
        <begin position="280"/>
        <end position="326"/>
    </location>
</feature>
<evidence type="ECO:0000256" key="6">
    <source>
        <dbReference type="ARBA" id="ARBA00048539"/>
    </source>
</evidence>
<comment type="function">
    <text evidence="7">Ligates lysine onto the cytidine present at position 34 of the AUA codon-specific tRNA(Ile) that contains the anticodon CAU, in an ATP-dependent manner. Cytidine is converted to lysidine, thus changing the amino acid specificity of the tRNA from methionine to isoleucine.</text>
</comment>
<dbReference type="GO" id="GO:0005524">
    <property type="term" value="F:ATP binding"/>
    <property type="evidence" value="ECO:0007669"/>
    <property type="project" value="UniProtKB-UniRule"/>
</dbReference>
<dbReference type="GO" id="GO:0005737">
    <property type="term" value="C:cytoplasm"/>
    <property type="evidence" value="ECO:0007669"/>
    <property type="project" value="UniProtKB-SubCell"/>
</dbReference>
<dbReference type="InterPro" id="IPR012795">
    <property type="entry name" value="tRNA_Ile_lys_synt_N"/>
</dbReference>
<evidence type="ECO:0000256" key="4">
    <source>
        <dbReference type="ARBA" id="ARBA00022741"/>
    </source>
</evidence>
<keyword evidence="3 7" id="KW-0819">tRNA processing</keyword>
<dbReference type="Gene3D" id="3.40.50.620">
    <property type="entry name" value="HUPs"/>
    <property type="match status" value="1"/>
</dbReference>
<dbReference type="CDD" id="cd01992">
    <property type="entry name" value="TilS_N"/>
    <property type="match status" value="1"/>
</dbReference>
<comment type="similarity">
    <text evidence="7">Belongs to the tRNA(Ile)-lysidine synthase family.</text>
</comment>
<comment type="domain">
    <text evidence="7">The N-terminal region contains the highly conserved SGGXDS motif, predicted to be a P-loop motif involved in ATP binding.</text>
</comment>
<gene>
    <name evidence="7 11" type="primary">tilS</name>
    <name evidence="11" type="ORF">FJ693_18600</name>
</gene>
<dbReference type="HAMAP" id="MF_01161">
    <property type="entry name" value="tRNA_Ile_lys_synt"/>
    <property type="match status" value="1"/>
</dbReference>
<dbReference type="SUPFAM" id="SSF52402">
    <property type="entry name" value="Adenine nucleotide alpha hydrolases-like"/>
    <property type="match status" value="1"/>
</dbReference>
<dbReference type="RefSeq" id="WP_143419931.1">
    <property type="nucleotide sequence ID" value="NZ_VJXR01000096.1"/>
</dbReference>
<evidence type="ECO:0000256" key="3">
    <source>
        <dbReference type="ARBA" id="ARBA00022694"/>
    </source>
</evidence>
<evidence type="ECO:0000259" key="9">
    <source>
        <dbReference type="Pfam" id="PF01171"/>
    </source>
</evidence>
<accession>A0A552WKL2</accession>
<dbReference type="NCBIfam" id="TIGR02432">
    <property type="entry name" value="lysidine_TilS_N"/>
    <property type="match status" value="1"/>
</dbReference>
<evidence type="ECO:0000313" key="12">
    <source>
        <dbReference type="Proteomes" id="UP000318693"/>
    </source>
</evidence>
<dbReference type="InterPro" id="IPR015262">
    <property type="entry name" value="tRNA_Ile_lys_synt_subst-bd"/>
</dbReference>
<dbReference type="GO" id="GO:0032267">
    <property type="term" value="F:tRNA(Ile)-lysidine synthase activity"/>
    <property type="evidence" value="ECO:0007669"/>
    <property type="project" value="UniProtKB-EC"/>
</dbReference>
<dbReference type="EC" id="6.3.4.19" evidence="7"/>
<comment type="catalytic activity">
    <reaction evidence="6 7">
        <text>cytidine(34) in tRNA(Ile2) + L-lysine + ATP = lysidine(34) in tRNA(Ile2) + AMP + diphosphate + H(+)</text>
        <dbReference type="Rhea" id="RHEA:43744"/>
        <dbReference type="Rhea" id="RHEA-COMP:10625"/>
        <dbReference type="Rhea" id="RHEA-COMP:10670"/>
        <dbReference type="ChEBI" id="CHEBI:15378"/>
        <dbReference type="ChEBI" id="CHEBI:30616"/>
        <dbReference type="ChEBI" id="CHEBI:32551"/>
        <dbReference type="ChEBI" id="CHEBI:33019"/>
        <dbReference type="ChEBI" id="CHEBI:82748"/>
        <dbReference type="ChEBI" id="CHEBI:83665"/>
        <dbReference type="ChEBI" id="CHEBI:456215"/>
        <dbReference type="EC" id="6.3.4.19"/>
    </reaction>
</comment>
<dbReference type="Pfam" id="PF09179">
    <property type="entry name" value="TilS"/>
    <property type="match status" value="1"/>
</dbReference>
<dbReference type="InterPro" id="IPR011063">
    <property type="entry name" value="TilS/TtcA_N"/>
</dbReference>
<evidence type="ECO:0000256" key="7">
    <source>
        <dbReference type="HAMAP-Rule" id="MF_01161"/>
    </source>
</evidence>
<dbReference type="InterPro" id="IPR012094">
    <property type="entry name" value="tRNA_Ile_lys_synt"/>
</dbReference>
<evidence type="ECO:0000259" key="10">
    <source>
        <dbReference type="Pfam" id="PF09179"/>
    </source>
</evidence>
<dbReference type="InterPro" id="IPR014729">
    <property type="entry name" value="Rossmann-like_a/b/a_fold"/>
</dbReference>
<dbReference type="EMBL" id="VJXR01000096">
    <property type="protein sequence ID" value="TRW43204.1"/>
    <property type="molecule type" value="Genomic_DNA"/>
</dbReference>
<dbReference type="Proteomes" id="UP000318693">
    <property type="component" value="Unassembled WGS sequence"/>
</dbReference>
<feature type="binding site" evidence="7">
    <location>
        <begin position="33"/>
        <end position="38"/>
    </location>
    <ligand>
        <name>ATP</name>
        <dbReference type="ChEBI" id="CHEBI:30616"/>
    </ligand>
</feature>
<comment type="caution">
    <text evidence="11">The sequence shown here is derived from an EMBL/GenBank/DDBJ whole genome shotgun (WGS) entry which is preliminary data.</text>
</comment>
<dbReference type="GO" id="GO:0006400">
    <property type="term" value="P:tRNA modification"/>
    <property type="evidence" value="ECO:0007669"/>
    <property type="project" value="UniProtKB-UniRule"/>
</dbReference>
<feature type="domain" description="tRNA(Ile)-lysidine synthase substrate-binding" evidence="10">
    <location>
        <begin position="331"/>
        <end position="398"/>
    </location>
</feature>
<dbReference type="SUPFAM" id="SSF82829">
    <property type="entry name" value="MesJ substrate recognition domain-like"/>
    <property type="match status" value="1"/>
</dbReference>
<proteinExistence type="inferred from homology"/>
<evidence type="ECO:0000256" key="8">
    <source>
        <dbReference type="SAM" id="MobiDB-lite"/>
    </source>
</evidence>
<reference evidence="11 12" key="1">
    <citation type="submission" date="2019-07" db="EMBL/GenBank/DDBJ databases">
        <title>Georgenia wutianyii sp. nov. and Georgenia *** sp. nov. isolated from plateau pika (Ochotona curzoniae) in the Qinghai-Tibet plateau of China.</title>
        <authorList>
            <person name="Tian Z."/>
        </authorList>
    </citation>
    <scope>NUCLEOTIDE SEQUENCE [LARGE SCALE GENOMIC DNA]</scope>
    <source>
        <strain evidence="11 12">Z446</strain>
    </source>
</reference>
<dbReference type="Pfam" id="PF01171">
    <property type="entry name" value="ATP_bind_3"/>
    <property type="match status" value="1"/>
</dbReference>
<dbReference type="PANTHER" id="PTHR43033">
    <property type="entry name" value="TRNA(ILE)-LYSIDINE SYNTHASE-RELATED"/>
    <property type="match status" value="1"/>
</dbReference>